<keyword evidence="3" id="KW-0812">Transmembrane</keyword>
<comment type="similarity">
    <text evidence="2">Belongs to the YIP1 family.</text>
</comment>
<dbReference type="PANTHER" id="PTHR21236:SF2">
    <property type="entry name" value="PROTEIN YIPF"/>
    <property type="match status" value="1"/>
</dbReference>
<keyword evidence="7" id="KW-1185">Reference proteome</keyword>
<keyword evidence="5" id="KW-0472">Membrane</keyword>
<accession>A0A1I7TS73</accession>
<dbReference type="GO" id="GO:0048280">
    <property type="term" value="P:vesicle fusion with Golgi apparatus"/>
    <property type="evidence" value="ECO:0007669"/>
    <property type="project" value="TreeGrafter"/>
</dbReference>
<dbReference type="Proteomes" id="UP000095282">
    <property type="component" value="Unplaced"/>
</dbReference>
<dbReference type="eggNOG" id="KOG3103">
    <property type="taxonomic scope" value="Eukaryota"/>
</dbReference>
<dbReference type="AlphaFoldDB" id="A0A1I7TS73"/>
<dbReference type="STRING" id="1561998.A0A1I7TS73"/>
<feature type="compositionally biased region" description="Low complexity" evidence="6">
    <location>
        <begin position="10"/>
        <end position="46"/>
    </location>
</feature>
<keyword evidence="4" id="KW-1133">Transmembrane helix</keyword>
<evidence type="ECO:0000313" key="7">
    <source>
        <dbReference type="Proteomes" id="UP000095282"/>
    </source>
</evidence>
<evidence type="ECO:0000256" key="6">
    <source>
        <dbReference type="SAM" id="MobiDB-lite"/>
    </source>
</evidence>
<evidence type="ECO:0000256" key="2">
    <source>
        <dbReference type="ARBA" id="ARBA00010596"/>
    </source>
</evidence>
<dbReference type="PANTHER" id="PTHR21236">
    <property type="entry name" value="GOLGI MEMBRANE PROTEIN YIP1"/>
    <property type="match status" value="1"/>
</dbReference>
<evidence type="ECO:0000313" key="8">
    <source>
        <dbReference type="WBParaSite" id="Csp11.Scaffold629.g11245.t1"/>
    </source>
</evidence>
<comment type="subcellular location">
    <subcellularLocation>
        <location evidence="1">Membrane</location>
        <topology evidence="1">Multi-pass membrane protein</topology>
    </subcellularLocation>
</comment>
<dbReference type="GO" id="GO:0016020">
    <property type="term" value="C:membrane"/>
    <property type="evidence" value="ECO:0007669"/>
    <property type="project" value="UniProtKB-SubCell"/>
</dbReference>
<reference evidence="8" key="1">
    <citation type="submission" date="2016-11" db="UniProtKB">
        <authorList>
            <consortium name="WormBaseParasite"/>
        </authorList>
    </citation>
    <scope>IDENTIFICATION</scope>
</reference>
<dbReference type="WBParaSite" id="Csp11.Scaffold629.g11245.t1">
    <property type="protein sequence ID" value="Csp11.Scaffold629.g11245.t1"/>
    <property type="gene ID" value="Csp11.Scaffold629.g11245"/>
</dbReference>
<proteinExistence type="inferred from homology"/>
<name>A0A1I7TS73_9PELO</name>
<evidence type="ECO:0000256" key="3">
    <source>
        <dbReference type="ARBA" id="ARBA00022692"/>
    </source>
</evidence>
<dbReference type="GO" id="GO:0006888">
    <property type="term" value="P:endoplasmic reticulum to Golgi vesicle-mediated transport"/>
    <property type="evidence" value="ECO:0007669"/>
    <property type="project" value="InterPro"/>
</dbReference>
<dbReference type="InterPro" id="IPR045231">
    <property type="entry name" value="Yip1/4-like"/>
</dbReference>
<feature type="region of interest" description="Disordered" evidence="6">
    <location>
        <begin position="1"/>
        <end position="46"/>
    </location>
</feature>
<evidence type="ECO:0000256" key="5">
    <source>
        <dbReference type="ARBA" id="ARBA00023136"/>
    </source>
</evidence>
<evidence type="ECO:0000256" key="1">
    <source>
        <dbReference type="ARBA" id="ARBA00004141"/>
    </source>
</evidence>
<sequence length="167" mass="18718">MSNGFWMDDGQPQQGGWNTQTNQQDMGWGQFDYSQPQQQQQQTGNDYYQQNQQYQQPQNNYYGGQMFMPNNGGGGVVPNATADGEDYENEPPLLEELGINFSHIKEKTIAVLNPTGSATVEVIADQDLAGPLVFVCYLVLHFFFMANYHSDLSTELGGLDVLVFMLL</sequence>
<protein>
    <submittedName>
        <fullName evidence="8">Protein YIPF5</fullName>
    </submittedName>
</protein>
<evidence type="ECO:0000256" key="4">
    <source>
        <dbReference type="ARBA" id="ARBA00022989"/>
    </source>
</evidence>
<organism evidence="7 8">
    <name type="scientific">Caenorhabditis tropicalis</name>
    <dbReference type="NCBI Taxonomy" id="1561998"/>
    <lineage>
        <taxon>Eukaryota</taxon>
        <taxon>Metazoa</taxon>
        <taxon>Ecdysozoa</taxon>
        <taxon>Nematoda</taxon>
        <taxon>Chromadorea</taxon>
        <taxon>Rhabditida</taxon>
        <taxon>Rhabditina</taxon>
        <taxon>Rhabditomorpha</taxon>
        <taxon>Rhabditoidea</taxon>
        <taxon>Rhabditidae</taxon>
        <taxon>Peloderinae</taxon>
        <taxon>Caenorhabditis</taxon>
    </lineage>
</organism>
<dbReference type="GO" id="GO:0005802">
    <property type="term" value="C:trans-Golgi network"/>
    <property type="evidence" value="ECO:0007669"/>
    <property type="project" value="TreeGrafter"/>
</dbReference>